<keyword evidence="3 11" id="KW-0479">Metal-binding</keyword>
<evidence type="ECO:0000256" key="2">
    <source>
        <dbReference type="ARBA" id="ARBA00022598"/>
    </source>
</evidence>
<dbReference type="GO" id="GO:0042245">
    <property type="term" value="P:RNA repair"/>
    <property type="evidence" value="ECO:0007669"/>
    <property type="project" value="UniProtKB-KW"/>
</dbReference>
<evidence type="ECO:0000256" key="4">
    <source>
        <dbReference type="ARBA" id="ARBA00022741"/>
    </source>
</evidence>
<evidence type="ECO:0000256" key="6">
    <source>
        <dbReference type="ARBA" id="ARBA00023134"/>
    </source>
</evidence>
<feature type="active site" description="GMP-histidine intermediate" evidence="9">
    <location>
        <position position="343"/>
    </location>
</feature>
<feature type="binding site" evidence="11">
    <location>
        <position position="156"/>
    </location>
    <ligand>
        <name>Mn(2+)</name>
        <dbReference type="ChEBI" id="CHEBI:29035"/>
        <label>1</label>
    </ligand>
</feature>
<keyword evidence="4 10" id="KW-0547">Nucleotide-binding</keyword>
<dbReference type="AlphaFoldDB" id="A0A437S468"/>
<evidence type="ECO:0000256" key="5">
    <source>
        <dbReference type="ARBA" id="ARBA00022800"/>
    </source>
</evidence>
<comment type="caution">
    <text evidence="12">The sequence shown here is derived from an EMBL/GenBank/DDBJ whole genome shotgun (WGS) entry which is preliminary data.</text>
</comment>
<evidence type="ECO:0000313" key="13">
    <source>
        <dbReference type="Proteomes" id="UP000288812"/>
    </source>
</evidence>
<dbReference type="SUPFAM" id="SSF103365">
    <property type="entry name" value="Hypothetical protein PH1602"/>
    <property type="match status" value="1"/>
</dbReference>
<evidence type="ECO:0000256" key="7">
    <source>
        <dbReference type="ARBA" id="ARBA00023211"/>
    </source>
</evidence>
<evidence type="ECO:0000256" key="10">
    <source>
        <dbReference type="PIRSR" id="PIRSR601233-2"/>
    </source>
</evidence>
<dbReference type="EMBL" id="RLIH01000032">
    <property type="protein sequence ID" value="RVU53814.1"/>
    <property type="molecule type" value="Genomic_DNA"/>
</dbReference>
<evidence type="ECO:0000256" key="3">
    <source>
        <dbReference type="ARBA" id="ARBA00022723"/>
    </source>
</evidence>
<evidence type="ECO:0000256" key="9">
    <source>
        <dbReference type="PIRSR" id="PIRSR601233-1"/>
    </source>
</evidence>
<keyword evidence="7 11" id="KW-0464">Manganese</keyword>
<dbReference type="GO" id="GO:0003909">
    <property type="term" value="F:DNA ligase activity"/>
    <property type="evidence" value="ECO:0007669"/>
    <property type="project" value="TreeGrafter"/>
</dbReference>
<dbReference type="GO" id="GO:0005525">
    <property type="term" value="F:GTP binding"/>
    <property type="evidence" value="ECO:0007669"/>
    <property type="project" value="UniProtKB-KW"/>
</dbReference>
<gene>
    <name evidence="12" type="ORF">EF514_10615</name>
</gene>
<feature type="binding site" evidence="11">
    <location>
        <position position="75"/>
    </location>
    <ligand>
        <name>Mn(2+)</name>
        <dbReference type="ChEBI" id="CHEBI:29035"/>
        <label>1</label>
    </ligand>
</feature>
<keyword evidence="2 12" id="KW-0436">Ligase</keyword>
<proteinExistence type="predicted"/>
<evidence type="ECO:0000313" key="12">
    <source>
        <dbReference type="EMBL" id="RVU53814.1"/>
    </source>
</evidence>
<dbReference type="OrthoDB" id="9802323at2"/>
<dbReference type="InterPro" id="IPR001233">
    <property type="entry name" value="RtcB"/>
</dbReference>
<dbReference type="RefSeq" id="WP_127725418.1">
    <property type="nucleotide sequence ID" value="NZ_RLIH01000032.1"/>
</dbReference>
<dbReference type="InterPro" id="IPR036025">
    <property type="entry name" value="RtcB-like_sf"/>
</dbReference>
<feature type="binding site" evidence="10">
    <location>
        <begin position="293"/>
        <end position="294"/>
    </location>
    <ligand>
        <name>GMP</name>
        <dbReference type="ChEBI" id="CHEBI:58115"/>
    </ligand>
</feature>
<reference evidence="12 13" key="1">
    <citation type="submission" date="2018-11" db="EMBL/GenBank/DDBJ databases">
        <title>Genome sequencing and assembly of Anaerosphaera sp. nov., GS7-6-2.</title>
        <authorList>
            <person name="Rettenmaier R."/>
            <person name="Liebl W."/>
            <person name="Zverlov V."/>
        </authorList>
    </citation>
    <scope>NUCLEOTIDE SEQUENCE [LARGE SCALE GENOMIC DNA]</scope>
    <source>
        <strain evidence="12 13">GS7-6-2</strain>
    </source>
</reference>
<keyword evidence="6 10" id="KW-0342">GTP-binding</keyword>
<sequence length="416" mass="47230">MIELKGKYNSAKVFANEMEEVAKQQIIKILDQSFLKDTVIRIMPDVHAGKGSVIGFTCRYTEENIKIVPNIVGVDIGCGVLTTDISNIDINRNLLEKLDSEIRDNDLIPYGFNVNKKLDSDILGDLSILKGLRCYDEIEDMNRIKRSLGTLGGGNHFIEIAQGEKSKKTYLIIHSGSRNLGKQVADLYQNKAIEYHGLNKKKSKGKKNVVTDIKGEQKEKESSNKVDETLNMSKDLAYLEGFLAEEYLHDMAICQKFAVVNRKRIRDLIYRFLCESLNLSEISNYGFSFETIHNYYDFEDKTIRKGAVASKRDQLLLIPINMQYGSLLCRGLGNKDWNDSAPHGAGRLMSRRQAKKQVTLREFELSMEGIFSTSVHKDTIDESPHVYKNPQDIIEKIIGSTVEIVEVLRPIYNFKG</sequence>
<feature type="binding site" evidence="10">
    <location>
        <position position="415"/>
    </location>
    <ligand>
        <name>GMP</name>
        <dbReference type="ChEBI" id="CHEBI:58115"/>
    </ligand>
</feature>
<dbReference type="InterPro" id="IPR052915">
    <property type="entry name" value="RtcB-like"/>
</dbReference>
<feature type="binding site" evidence="10">
    <location>
        <begin position="319"/>
        <end position="322"/>
    </location>
    <ligand>
        <name>GMP</name>
        <dbReference type="ChEBI" id="CHEBI:58115"/>
    </ligand>
</feature>
<dbReference type="Proteomes" id="UP000288812">
    <property type="component" value="Unassembled WGS sequence"/>
</dbReference>
<feature type="binding site" evidence="10">
    <location>
        <position position="326"/>
    </location>
    <ligand>
        <name>GMP</name>
        <dbReference type="ChEBI" id="CHEBI:58115"/>
    </ligand>
</feature>
<feature type="binding site" evidence="10">
    <location>
        <begin position="343"/>
        <end position="346"/>
    </location>
    <ligand>
        <name>GMP</name>
        <dbReference type="ChEBI" id="CHEBI:58115"/>
    </ligand>
</feature>
<name>A0A437S468_9FIRM</name>
<evidence type="ECO:0000256" key="11">
    <source>
        <dbReference type="PIRSR" id="PIRSR601233-3"/>
    </source>
</evidence>
<dbReference type="EC" id="6.5.1.8" evidence="1"/>
<feature type="binding site" evidence="10">
    <location>
        <begin position="155"/>
        <end position="159"/>
    </location>
    <ligand>
        <name>GMP</name>
        <dbReference type="ChEBI" id="CHEBI:58115"/>
    </ligand>
</feature>
<dbReference type="PANTHER" id="PTHR43749:SF2">
    <property type="entry name" value="RNA-SPLICING LIGASE RTCB"/>
    <property type="match status" value="1"/>
</dbReference>
<feature type="binding site" evidence="11">
    <location>
        <position position="293"/>
    </location>
    <ligand>
        <name>Mn(2+)</name>
        <dbReference type="ChEBI" id="CHEBI:29035"/>
        <label>2</label>
    </ligand>
</feature>
<dbReference type="GO" id="GO:0006281">
    <property type="term" value="P:DNA repair"/>
    <property type="evidence" value="ECO:0007669"/>
    <property type="project" value="TreeGrafter"/>
</dbReference>
<keyword evidence="13" id="KW-1185">Reference proteome</keyword>
<accession>A0A437S468</accession>
<feature type="binding site" evidence="11">
    <location>
        <position position="174"/>
    </location>
    <ligand>
        <name>Mn(2+)</name>
        <dbReference type="ChEBI" id="CHEBI:29035"/>
        <label>2</label>
    </ligand>
</feature>
<organism evidence="12 13">
    <name type="scientific">Anaerosphaera multitolerans</name>
    <dbReference type="NCBI Taxonomy" id="2487351"/>
    <lineage>
        <taxon>Bacteria</taxon>
        <taxon>Bacillati</taxon>
        <taxon>Bacillota</taxon>
        <taxon>Tissierellia</taxon>
        <taxon>Tissierellales</taxon>
        <taxon>Peptoniphilaceae</taxon>
        <taxon>Anaerosphaera</taxon>
    </lineage>
</organism>
<dbReference type="GO" id="GO:0030145">
    <property type="term" value="F:manganese ion binding"/>
    <property type="evidence" value="ECO:0007669"/>
    <property type="project" value="TreeGrafter"/>
</dbReference>
<evidence type="ECO:0000256" key="8">
    <source>
        <dbReference type="ARBA" id="ARBA00047746"/>
    </source>
</evidence>
<comment type="catalytic activity">
    <reaction evidence="8">
        <text>a 3'-end 3'-phospho-ribonucleotide-RNA + a 5'-end dephospho-ribonucleoside-RNA + GTP = a ribonucleotidyl-ribonucleotide-RNA + GMP + diphosphate</text>
        <dbReference type="Rhea" id="RHEA:68076"/>
        <dbReference type="Rhea" id="RHEA-COMP:10463"/>
        <dbReference type="Rhea" id="RHEA-COMP:13936"/>
        <dbReference type="Rhea" id="RHEA-COMP:17355"/>
        <dbReference type="ChEBI" id="CHEBI:33019"/>
        <dbReference type="ChEBI" id="CHEBI:37565"/>
        <dbReference type="ChEBI" id="CHEBI:58115"/>
        <dbReference type="ChEBI" id="CHEBI:83062"/>
        <dbReference type="ChEBI" id="CHEBI:138284"/>
        <dbReference type="ChEBI" id="CHEBI:173118"/>
        <dbReference type="EC" id="6.5.1.8"/>
    </reaction>
</comment>
<keyword evidence="5" id="KW-0692">RNA repair</keyword>
<evidence type="ECO:0000256" key="1">
    <source>
        <dbReference type="ARBA" id="ARBA00012726"/>
    </source>
</evidence>
<dbReference type="GO" id="GO:0006396">
    <property type="term" value="P:RNA processing"/>
    <property type="evidence" value="ECO:0007669"/>
    <property type="project" value="InterPro"/>
</dbReference>
<dbReference type="Pfam" id="PF01139">
    <property type="entry name" value="RtcB"/>
    <property type="match status" value="1"/>
</dbReference>
<dbReference type="GO" id="GO:0170057">
    <property type="term" value="F:RNA ligase (GTP) activity"/>
    <property type="evidence" value="ECO:0007669"/>
    <property type="project" value="UniProtKB-EC"/>
</dbReference>
<protein>
    <recommendedName>
        <fullName evidence="1">3'-phosphate/5'-hydroxy nucleic acid ligase</fullName>
        <ecNumber evidence="1">6.5.1.8</ecNumber>
    </recommendedName>
</protein>
<comment type="cofactor">
    <cofactor evidence="11">
        <name>Mn(2+)</name>
        <dbReference type="ChEBI" id="CHEBI:29035"/>
    </cofactor>
    <text evidence="11">Binds 2 manganese ions per subunit.</text>
</comment>
<dbReference type="Gene3D" id="3.90.1860.10">
    <property type="entry name" value="tRNA-splicing ligase RtcB"/>
    <property type="match status" value="1"/>
</dbReference>
<dbReference type="PANTHER" id="PTHR43749">
    <property type="entry name" value="RNA-SPLICING LIGASE RTCB"/>
    <property type="match status" value="1"/>
</dbReference>